<organism evidence="2 3">
    <name type="scientific">Caballeronia glebae</name>
    <dbReference type="NCBI Taxonomy" id="1777143"/>
    <lineage>
        <taxon>Bacteria</taxon>
        <taxon>Pseudomonadati</taxon>
        <taxon>Pseudomonadota</taxon>
        <taxon>Betaproteobacteria</taxon>
        <taxon>Burkholderiales</taxon>
        <taxon>Burkholderiaceae</taxon>
        <taxon>Caballeronia</taxon>
    </lineage>
</organism>
<evidence type="ECO:0000256" key="1">
    <source>
        <dbReference type="SAM" id="SignalP"/>
    </source>
</evidence>
<dbReference type="EMBL" id="FCOJ02000038">
    <property type="protein sequence ID" value="SAK75121.1"/>
    <property type="molecule type" value="Genomic_DNA"/>
</dbReference>
<gene>
    <name evidence="2" type="ORF">AWB82_04749</name>
</gene>
<dbReference type="STRING" id="1777143.AWB82_04749"/>
<dbReference type="AlphaFoldDB" id="A0A158BYQ2"/>
<sequence length="205" mass="21537">MQHRTSRFVRLITATAAASVALLAIPAAQAQQSSASAQPSSAVQAVGDAVVVNMVAKISKIDLQKATVEMKGQNGKTATIVVDPTIADISKLKVGDEVHMQYRAELLMSADKVDPKDTHTRVRADQVSPASGGVVVKTTGVQIVATIQKIDLATREVTLSGPNRIATLKASPDVQLDKLKVGDNVMATYVAATAIEVTRNGKVVK</sequence>
<keyword evidence="1" id="KW-0732">Signal</keyword>
<name>A0A158BYQ2_9BURK</name>
<proteinExistence type="predicted"/>
<feature type="chain" id="PRO_5007622382" description="DUF5666 domain-containing protein" evidence="1">
    <location>
        <begin position="31"/>
        <end position="205"/>
    </location>
</feature>
<evidence type="ECO:0000313" key="2">
    <source>
        <dbReference type="EMBL" id="SAK75121.1"/>
    </source>
</evidence>
<protein>
    <recommendedName>
        <fullName evidence="4">DUF5666 domain-containing protein</fullName>
    </recommendedName>
</protein>
<dbReference type="RefSeq" id="WP_086971531.1">
    <property type="nucleotide sequence ID" value="NZ_FCOJ02000038.1"/>
</dbReference>
<dbReference type="OrthoDB" id="9113660at2"/>
<evidence type="ECO:0008006" key="4">
    <source>
        <dbReference type="Google" id="ProtNLM"/>
    </source>
</evidence>
<dbReference type="Proteomes" id="UP000054596">
    <property type="component" value="Unassembled WGS sequence"/>
</dbReference>
<comment type="caution">
    <text evidence="2">The sequence shown here is derived from an EMBL/GenBank/DDBJ whole genome shotgun (WGS) entry which is preliminary data.</text>
</comment>
<accession>A0A158BYQ2</accession>
<feature type="signal peptide" evidence="1">
    <location>
        <begin position="1"/>
        <end position="30"/>
    </location>
</feature>
<evidence type="ECO:0000313" key="3">
    <source>
        <dbReference type="Proteomes" id="UP000054596"/>
    </source>
</evidence>
<reference evidence="2" key="1">
    <citation type="submission" date="2016-01" db="EMBL/GenBank/DDBJ databases">
        <authorList>
            <person name="Peeters C."/>
        </authorList>
    </citation>
    <scope>NUCLEOTIDE SEQUENCE [LARGE SCALE GENOMIC DNA]</scope>
    <source>
        <strain evidence="2">LMG 29325</strain>
    </source>
</reference>
<keyword evidence="3" id="KW-1185">Reference proteome</keyword>